<dbReference type="EC" id="3.4.-.-" evidence="3"/>
<keyword evidence="3" id="KW-0378">Hydrolase</keyword>
<reference evidence="4" key="1">
    <citation type="journal article" date="2019" name="Int. J. Syst. Evol. Microbiol.">
        <title>The Global Catalogue of Microorganisms (GCM) 10K type strain sequencing project: providing services to taxonomists for standard genome sequencing and annotation.</title>
        <authorList>
            <consortium name="The Broad Institute Genomics Platform"/>
            <consortium name="The Broad Institute Genome Sequencing Center for Infectious Disease"/>
            <person name="Wu L."/>
            <person name="Ma J."/>
        </authorList>
    </citation>
    <scope>NUCLEOTIDE SEQUENCE [LARGE SCALE GENOMIC DNA]</scope>
    <source>
        <strain evidence="4">KCTC 52237</strain>
    </source>
</reference>
<proteinExistence type="predicted"/>
<protein>
    <submittedName>
        <fullName evidence="3">CPBP family intramembrane glutamic endopeptidase</fullName>
        <ecNumber evidence="3">3.4.-.-</ecNumber>
    </submittedName>
</protein>
<feature type="transmembrane region" description="Helical" evidence="1">
    <location>
        <begin position="138"/>
        <end position="155"/>
    </location>
</feature>
<keyword evidence="1" id="KW-0812">Transmembrane</keyword>
<feature type="transmembrane region" description="Helical" evidence="1">
    <location>
        <begin position="112"/>
        <end position="133"/>
    </location>
</feature>
<keyword evidence="4" id="KW-1185">Reference proteome</keyword>
<keyword evidence="1" id="KW-0472">Membrane</keyword>
<evidence type="ECO:0000313" key="3">
    <source>
        <dbReference type="EMBL" id="MFC3114050.1"/>
    </source>
</evidence>
<accession>A0ABV7FBX1</accession>
<evidence type="ECO:0000313" key="4">
    <source>
        <dbReference type="Proteomes" id="UP001595555"/>
    </source>
</evidence>
<sequence>MERKLRFGEVVVSQLAILLVGALALGFGEIHWQLWVFSPLVDSLLAVLAALFTYGLIYLMYRHAGRFAASLLADMQKITLHFADYSWAKIACVALLAGVGEELLFRLALQGGLTGYLSVPLAIVIPALVFGLLHFLSWAYFIAATLMGLAFGIVYHYTQSAMLVIIWHAVYDLIALGVMIKYPQWLGLPPPVKNAFLS</sequence>
<dbReference type="InterPro" id="IPR052710">
    <property type="entry name" value="CAAX_protease"/>
</dbReference>
<feature type="transmembrane region" description="Helical" evidence="1">
    <location>
        <begin position="36"/>
        <end position="61"/>
    </location>
</feature>
<dbReference type="GO" id="GO:0016787">
    <property type="term" value="F:hydrolase activity"/>
    <property type="evidence" value="ECO:0007669"/>
    <property type="project" value="UniProtKB-KW"/>
</dbReference>
<evidence type="ECO:0000259" key="2">
    <source>
        <dbReference type="Pfam" id="PF02517"/>
    </source>
</evidence>
<dbReference type="InterPro" id="IPR003675">
    <property type="entry name" value="Rce1/LyrA-like_dom"/>
</dbReference>
<feature type="transmembrane region" description="Helical" evidence="1">
    <location>
        <begin position="161"/>
        <end position="180"/>
    </location>
</feature>
<dbReference type="PANTHER" id="PTHR36435">
    <property type="entry name" value="SLR1288 PROTEIN"/>
    <property type="match status" value="1"/>
</dbReference>
<dbReference type="RefSeq" id="WP_378115027.1">
    <property type="nucleotide sequence ID" value="NZ_JBHRTF010000001.1"/>
</dbReference>
<dbReference type="Pfam" id="PF02517">
    <property type="entry name" value="Rce1-like"/>
    <property type="match status" value="1"/>
</dbReference>
<gene>
    <name evidence="3" type="ORF">ACFODX_00675</name>
</gene>
<name>A0ABV7FBX1_9GAMM</name>
<comment type="caution">
    <text evidence="3">The sequence shown here is derived from an EMBL/GenBank/DDBJ whole genome shotgun (WGS) entry which is preliminary data.</text>
</comment>
<evidence type="ECO:0000256" key="1">
    <source>
        <dbReference type="SAM" id="Phobius"/>
    </source>
</evidence>
<keyword evidence="1" id="KW-1133">Transmembrane helix</keyword>
<dbReference type="Proteomes" id="UP001595555">
    <property type="component" value="Unassembled WGS sequence"/>
</dbReference>
<feature type="domain" description="CAAX prenyl protease 2/Lysostaphin resistance protein A-like" evidence="2">
    <location>
        <begin position="87"/>
        <end position="174"/>
    </location>
</feature>
<organism evidence="3 4">
    <name type="scientific">Cellvibrio fontiphilus</name>
    <dbReference type="NCBI Taxonomy" id="1815559"/>
    <lineage>
        <taxon>Bacteria</taxon>
        <taxon>Pseudomonadati</taxon>
        <taxon>Pseudomonadota</taxon>
        <taxon>Gammaproteobacteria</taxon>
        <taxon>Cellvibrionales</taxon>
        <taxon>Cellvibrionaceae</taxon>
        <taxon>Cellvibrio</taxon>
    </lineage>
</organism>
<dbReference type="PANTHER" id="PTHR36435:SF1">
    <property type="entry name" value="CAAX AMINO TERMINAL PROTEASE FAMILY PROTEIN"/>
    <property type="match status" value="1"/>
</dbReference>
<dbReference type="EMBL" id="JBHRTF010000001">
    <property type="protein sequence ID" value="MFC3114050.1"/>
    <property type="molecule type" value="Genomic_DNA"/>
</dbReference>